<evidence type="ECO:0000256" key="2">
    <source>
        <dbReference type="ARBA" id="ARBA00022692"/>
    </source>
</evidence>
<dbReference type="Gene3D" id="2.60.120.260">
    <property type="entry name" value="Galactose-binding domain-like"/>
    <property type="match status" value="1"/>
</dbReference>
<evidence type="ECO:0000256" key="1">
    <source>
        <dbReference type="ARBA" id="ARBA00004370"/>
    </source>
</evidence>
<dbReference type="InterPro" id="IPR012919">
    <property type="entry name" value="SUN_dom"/>
</dbReference>
<feature type="region of interest" description="Disordered" evidence="6">
    <location>
        <begin position="64"/>
        <end position="83"/>
    </location>
</feature>
<organism evidence="9 10">
    <name type="scientific">Exocentrus adspersus</name>
    <dbReference type="NCBI Taxonomy" id="1586481"/>
    <lineage>
        <taxon>Eukaryota</taxon>
        <taxon>Metazoa</taxon>
        <taxon>Ecdysozoa</taxon>
        <taxon>Arthropoda</taxon>
        <taxon>Hexapoda</taxon>
        <taxon>Insecta</taxon>
        <taxon>Pterygota</taxon>
        <taxon>Neoptera</taxon>
        <taxon>Endopterygota</taxon>
        <taxon>Coleoptera</taxon>
        <taxon>Polyphaga</taxon>
        <taxon>Cucujiformia</taxon>
        <taxon>Chrysomeloidea</taxon>
        <taxon>Cerambycidae</taxon>
        <taxon>Lamiinae</taxon>
        <taxon>Acanthocinini</taxon>
        <taxon>Exocentrus</taxon>
    </lineage>
</organism>
<gene>
    <name evidence="9" type="ORF">NQ315_001699</name>
</gene>
<keyword evidence="10" id="KW-1185">Reference proteome</keyword>
<dbReference type="GO" id="GO:0043495">
    <property type="term" value="F:protein-membrane adaptor activity"/>
    <property type="evidence" value="ECO:0007669"/>
    <property type="project" value="TreeGrafter"/>
</dbReference>
<evidence type="ECO:0000256" key="6">
    <source>
        <dbReference type="SAM" id="MobiDB-lite"/>
    </source>
</evidence>
<name>A0AAV8WAA2_9CUCU</name>
<dbReference type="Proteomes" id="UP001159042">
    <property type="component" value="Unassembled WGS sequence"/>
</dbReference>
<feature type="domain" description="SUN" evidence="8">
    <location>
        <begin position="193"/>
        <end position="365"/>
    </location>
</feature>
<evidence type="ECO:0000259" key="8">
    <source>
        <dbReference type="PROSITE" id="PS51469"/>
    </source>
</evidence>
<keyword evidence="3 7" id="KW-1133">Transmembrane helix</keyword>
<feature type="transmembrane region" description="Helical" evidence="7">
    <location>
        <begin position="114"/>
        <end position="131"/>
    </location>
</feature>
<dbReference type="EMBL" id="JANEYG010000005">
    <property type="protein sequence ID" value="KAJ8923145.1"/>
    <property type="molecule type" value="Genomic_DNA"/>
</dbReference>
<comment type="subcellular location">
    <subcellularLocation>
        <location evidence="1">Membrane</location>
    </subcellularLocation>
</comment>
<dbReference type="PROSITE" id="PS51469">
    <property type="entry name" value="SUN"/>
    <property type="match status" value="1"/>
</dbReference>
<keyword evidence="2 7" id="KW-0812">Transmembrane</keyword>
<comment type="caution">
    <text evidence="9">The sequence shown here is derived from an EMBL/GenBank/DDBJ whole genome shotgun (WGS) entry which is preliminary data.</text>
</comment>
<accession>A0AAV8WAA2</accession>
<reference evidence="9 10" key="1">
    <citation type="journal article" date="2023" name="Insect Mol. Biol.">
        <title>Genome sequencing provides insights into the evolution of gene families encoding plant cell wall-degrading enzymes in longhorned beetles.</title>
        <authorList>
            <person name="Shin N.R."/>
            <person name="Okamura Y."/>
            <person name="Kirsch R."/>
            <person name="Pauchet Y."/>
        </authorList>
    </citation>
    <scope>NUCLEOTIDE SEQUENCE [LARGE SCALE GENOMIC DNA]</scope>
    <source>
        <strain evidence="9">EAD_L_NR</strain>
    </source>
</reference>
<evidence type="ECO:0000256" key="7">
    <source>
        <dbReference type="SAM" id="Phobius"/>
    </source>
</evidence>
<evidence type="ECO:0000256" key="3">
    <source>
        <dbReference type="ARBA" id="ARBA00022989"/>
    </source>
</evidence>
<dbReference type="PANTHER" id="PTHR12911">
    <property type="entry name" value="SAD1/UNC-84-LIKE PROTEIN-RELATED"/>
    <property type="match status" value="1"/>
</dbReference>
<proteinExistence type="predicted"/>
<dbReference type="GO" id="GO:0034993">
    <property type="term" value="C:meiotic nuclear membrane microtubule tethering complex"/>
    <property type="evidence" value="ECO:0007669"/>
    <property type="project" value="TreeGrafter"/>
</dbReference>
<evidence type="ECO:0000256" key="5">
    <source>
        <dbReference type="ARBA" id="ARBA00023136"/>
    </source>
</evidence>
<evidence type="ECO:0000313" key="10">
    <source>
        <dbReference type="Proteomes" id="UP001159042"/>
    </source>
</evidence>
<dbReference type="PANTHER" id="PTHR12911:SF8">
    <property type="entry name" value="KLAROID PROTEIN-RELATED"/>
    <property type="match status" value="1"/>
</dbReference>
<dbReference type="AlphaFoldDB" id="A0AAV8WAA2"/>
<dbReference type="InterPro" id="IPR045119">
    <property type="entry name" value="SUN1-5"/>
</dbReference>
<evidence type="ECO:0000313" key="9">
    <source>
        <dbReference type="EMBL" id="KAJ8923145.1"/>
    </source>
</evidence>
<keyword evidence="4" id="KW-0175">Coiled coil</keyword>
<evidence type="ECO:0000256" key="4">
    <source>
        <dbReference type="ARBA" id="ARBA00023054"/>
    </source>
</evidence>
<dbReference type="FunFam" id="2.60.120.260:FF:000009">
    <property type="entry name" value="SUN domain-containing protein 1 isoform X1"/>
    <property type="match status" value="1"/>
</dbReference>
<dbReference type="Pfam" id="PF07738">
    <property type="entry name" value="Sad1_UNC"/>
    <property type="match status" value="1"/>
</dbReference>
<keyword evidence="5 7" id="KW-0472">Membrane</keyword>
<sequence>MDNSSTVSSISVTESEASLLSRNSSYRSCVRKLTGEPQFKKLYVDLSSCRLDVRNQEDNLYHQLVPAPNYRSRRSSTSSNDSRELDFERYPCSRSLHKIMDNPCDPSDRNRGNWLKYFAFLCFTSILYIYIQTMHSSNVLKRINKDMDKFRLNMDESQFKLNHIEKMLSGIKREQDKQQNKISSVISKEIEKYSSDKTGMTDFALEATGGKIVQLSPGTENFEQAVTFFGMTLCDGKHGPRAMIQADMSPGHCWAIKGSSGGAIIKLLGRVKVNSVSLEHISKSLSPTGEVTSAPKTFSVWGLTHVTDRGQQLGTFTYDLRGSLVQTFPVRNSNVFEYVEFRVLTNQGHADFTCIYRFRVHGVLEKLHAEGK</sequence>
<protein>
    <recommendedName>
        <fullName evidence="8">SUN domain-containing protein</fullName>
    </recommendedName>
</protein>